<organism evidence="1 2">
    <name type="scientific">Acholeplasma hippikon</name>
    <dbReference type="NCBI Taxonomy" id="264636"/>
    <lineage>
        <taxon>Bacteria</taxon>
        <taxon>Bacillati</taxon>
        <taxon>Mycoplasmatota</taxon>
        <taxon>Mollicutes</taxon>
        <taxon>Acholeplasmatales</taxon>
        <taxon>Acholeplasmataceae</taxon>
        <taxon>Acholeplasma</taxon>
    </lineage>
</organism>
<dbReference type="KEGG" id="ahk:NCTC10172_00040"/>
<evidence type="ECO:0000313" key="2">
    <source>
        <dbReference type="Proteomes" id="UP000290909"/>
    </source>
</evidence>
<accession>A0A449BHW2</accession>
<proteinExistence type="predicted"/>
<dbReference type="AlphaFoldDB" id="A0A449BHW2"/>
<gene>
    <name evidence="1" type="ORF">NCTC10172_00040</name>
</gene>
<evidence type="ECO:0000313" key="1">
    <source>
        <dbReference type="EMBL" id="VEU82035.1"/>
    </source>
</evidence>
<dbReference type="Gene3D" id="3.10.180.10">
    <property type="entry name" value="2,3-Dihydroxybiphenyl 1,2-Dioxygenase, domain 1"/>
    <property type="match status" value="1"/>
</dbReference>
<dbReference type="EMBL" id="LR215050">
    <property type="protein sequence ID" value="VEU82035.1"/>
    <property type="molecule type" value="Genomic_DNA"/>
</dbReference>
<sequence length="130" mass="15331">MTMKVNQSFINFLSTDIIKTRNFYESLGLETAKEFSSDEVHTVKLTLDSYIIFVKKELLEKLVPAKIKNPVYNQNIFSMMLSSQSEVEYMKHKLSSLKINYKEVEEAYMYYLQFQDPNGYFVEIGYFKNA</sequence>
<dbReference type="GO" id="GO:0016829">
    <property type="term" value="F:lyase activity"/>
    <property type="evidence" value="ECO:0007669"/>
    <property type="project" value="UniProtKB-KW"/>
</dbReference>
<dbReference type="STRING" id="1408416.GCA_000702765_00621"/>
<keyword evidence="1" id="KW-0456">Lyase</keyword>
<dbReference type="Proteomes" id="UP000290909">
    <property type="component" value="Chromosome"/>
</dbReference>
<dbReference type="InterPro" id="IPR029068">
    <property type="entry name" value="Glyas_Bleomycin-R_OHBP_Dase"/>
</dbReference>
<dbReference type="SUPFAM" id="SSF54593">
    <property type="entry name" value="Glyoxalase/Bleomycin resistance protein/Dihydroxybiphenyl dioxygenase"/>
    <property type="match status" value="1"/>
</dbReference>
<protein>
    <submittedName>
        <fullName evidence="1">Predicted lactoylglutathione lyase</fullName>
    </submittedName>
</protein>
<name>A0A449BHW2_9MOLU</name>
<reference evidence="1 2" key="1">
    <citation type="submission" date="2019-01" db="EMBL/GenBank/DDBJ databases">
        <authorList>
            <consortium name="Pathogen Informatics"/>
        </authorList>
    </citation>
    <scope>NUCLEOTIDE SEQUENCE [LARGE SCALE GENOMIC DNA]</scope>
    <source>
        <strain evidence="1 2">NCTC10172</strain>
    </source>
</reference>
<keyword evidence="2" id="KW-1185">Reference proteome</keyword>